<feature type="transmembrane region" description="Helical" evidence="5">
    <location>
        <begin position="39"/>
        <end position="61"/>
    </location>
</feature>
<evidence type="ECO:0000256" key="3">
    <source>
        <dbReference type="ARBA" id="ARBA00022989"/>
    </source>
</evidence>
<gene>
    <name evidence="6" type="ORF">D4100_04235</name>
</gene>
<dbReference type="Proteomes" id="UP000284338">
    <property type="component" value="Unassembled WGS sequence"/>
</dbReference>
<accession>A0AA93BZN8</accession>
<name>A0AA93BZN8_9GAMM</name>
<evidence type="ECO:0000313" key="7">
    <source>
        <dbReference type="Proteomes" id="UP000284338"/>
    </source>
</evidence>
<dbReference type="GO" id="GO:0016020">
    <property type="term" value="C:membrane"/>
    <property type="evidence" value="ECO:0007669"/>
    <property type="project" value="UniProtKB-SubCell"/>
</dbReference>
<proteinExistence type="predicted"/>
<keyword evidence="2 5" id="KW-0812">Transmembrane</keyword>
<comment type="caution">
    <text evidence="6">The sequence shown here is derived from an EMBL/GenBank/DDBJ whole genome shotgun (WGS) entry which is preliminary data.</text>
</comment>
<protein>
    <submittedName>
        <fullName evidence="6">DoxX family protein</fullName>
    </submittedName>
</protein>
<feature type="transmembrane region" description="Helical" evidence="5">
    <location>
        <begin position="67"/>
        <end position="88"/>
    </location>
</feature>
<dbReference type="EMBL" id="QYYG01000001">
    <property type="protein sequence ID" value="RJF57986.1"/>
    <property type="molecule type" value="Genomic_DNA"/>
</dbReference>
<organism evidence="6 7">
    <name type="scientific">Serratia inhibens</name>
    <dbReference type="NCBI Taxonomy" id="2338073"/>
    <lineage>
        <taxon>Bacteria</taxon>
        <taxon>Pseudomonadati</taxon>
        <taxon>Pseudomonadota</taxon>
        <taxon>Gammaproteobacteria</taxon>
        <taxon>Enterobacterales</taxon>
        <taxon>Yersiniaceae</taxon>
        <taxon>Serratia</taxon>
    </lineage>
</organism>
<reference evidence="6 7" key="1">
    <citation type="submission" date="2018-09" db="EMBL/GenBank/DDBJ databases">
        <title>Draft genome of a novel serratia sp. strain with antifungal activity.</title>
        <authorList>
            <person name="Dichmann S.I."/>
            <person name="Park B.P."/>
            <person name="Pathiraja D."/>
            <person name="Choi I.-G."/>
            <person name="Stougaard P."/>
            <person name="Hennessy R.C."/>
        </authorList>
    </citation>
    <scope>NUCLEOTIDE SEQUENCE [LARGE SCALE GENOMIC DNA]</scope>
    <source>
        <strain evidence="6 7">S40</strain>
    </source>
</reference>
<keyword evidence="3 5" id="KW-1133">Transmembrane helix</keyword>
<dbReference type="InterPro" id="IPR032808">
    <property type="entry name" value="DoxX"/>
</dbReference>
<evidence type="ECO:0000313" key="6">
    <source>
        <dbReference type="EMBL" id="RJF57986.1"/>
    </source>
</evidence>
<feature type="transmembrane region" description="Helical" evidence="5">
    <location>
        <begin position="6"/>
        <end position="27"/>
    </location>
</feature>
<dbReference type="AlphaFoldDB" id="A0AA93BZN8"/>
<sequence length="131" mass="14338">MTEIWIYWMSTTLLALLYVTSAALYVVKAGWVRQTLIDFGYPAYLHPVLIVVKLLAVIAILSRFSVFLSDLAYAGVFYHLILSALAHLGVKKPAGAIPALAGLMLLTASFATQNSARELPSPYPQIVVNRS</sequence>
<keyword evidence="7" id="KW-1185">Reference proteome</keyword>
<evidence type="ECO:0000256" key="5">
    <source>
        <dbReference type="SAM" id="Phobius"/>
    </source>
</evidence>
<comment type="subcellular location">
    <subcellularLocation>
        <location evidence="1">Membrane</location>
        <topology evidence="1">Multi-pass membrane protein</topology>
    </subcellularLocation>
</comment>
<evidence type="ECO:0000256" key="1">
    <source>
        <dbReference type="ARBA" id="ARBA00004141"/>
    </source>
</evidence>
<dbReference type="Pfam" id="PF13564">
    <property type="entry name" value="DoxX_2"/>
    <property type="match status" value="1"/>
</dbReference>
<evidence type="ECO:0000256" key="2">
    <source>
        <dbReference type="ARBA" id="ARBA00022692"/>
    </source>
</evidence>
<keyword evidence="4 5" id="KW-0472">Membrane</keyword>
<evidence type="ECO:0000256" key="4">
    <source>
        <dbReference type="ARBA" id="ARBA00023136"/>
    </source>
</evidence>
<dbReference type="RefSeq" id="WP_119803227.1">
    <property type="nucleotide sequence ID" value="NZ_QYYG01000001.1"/>
</dbReference>